<gene>
    <name evidence="1" type="ORF">DI626_01980</name>
</gene>
<reference evidence="1 2" key="1">
    <citation type="submission" date="2017-08" db="EMBL/GenBank/DDBJ databases">
        <title>Infants hospitalized years apart are colonized by the same room-sourced microbial strains.</title>
        <authorList>
            <person name="Brooks B."/>
            <person name="Olm M.R."/>
            <person name="Firek B.A."/>
            <person name="Baker R."/>
            <person name="Thomas B.C."/>
            <person name="Morowitz M.J."/>
            <person name="Banfield J.F."/>
        </authorList>
    </citation>
    <scope>NUCLEOTIDE SEQUENCE [LARGE SCALE GENOMIC DNA]</scope>
    <source>
        <strain evidence="1">S2_018_000_R2_104</strain>
    </source>
</reference>
<organism evidence="1 2">
    <name type="scientific">Micavibrio aeruginosavorus</name>
    <dbReference type="NCBI Taxonomy" id="349221"/>
    <lineage>
        <taxon>Bacteria</taxon>
        <taxon>Pseudomonadati</taxon>
        <taxon>Bdellovibrionota</taxon>
        <taxon>Bdellovibrionia</taxon>
        <taxon>Bdellovibrionales</taxon>
        <taxon>Pseudobdellovibrionaceae</taxon>
        <taxon>Micavibrio</taxon>
    </lineage>
</organism>
<comment type="caution">
    <text evidence="1">The sequence shown here is derived from an EMBL/GenBank/DDBJ whole genome shotgun (WGS) entry which is preliminary data.</text>
</comment>
<protein>
    <submittedName>
        <fullName evidence="1">Uncharacterized protein</fullName>
    </submittedName>
</protein>
<name>A0A2W5C2S4_9BACT</name>
<proteinExistence type="predicted"/>
<evidence type="ECO:0000313" key="2">
    <source>
        <dbReference type="Proteomes" id="UP000249557"/>
    </source>
</evidence>
<dbReference type="Proteomes" id="UP000249557">
    <property type="component" value="Unassembled WGS sequence"/>
</dbReference>
<dbReference type="EMBL" id="QFNK01000020">
    <property type="protein sequence ID" value="PZO88358.1"/>
    <property type="molecule type" value="Genomic_DNA"/>
</dbReference>
<sequence>MEKPAPVTGVRRIVSQVLEDANETGSLVTVFVRNAQNPDDAFLVNRIKGVGGCKVESVEQGAFRVETQKWRVELMERAWPMLEISPKPFQ</sequence>
<evidence type="ECO:0000313" key="1">
    <source>
        <dbReference type="EMBL" id="PZO88358.1"/>
    </source>
</evidence>
<accession>A0A2W5C2S4</accession>
<dbReference type="AlphaFoldDB" id="A0A2W5C2S4"/>